<keyword evidence="7" id="KW-1185">Reference proteome</keyword>
<dbReference type="PANTHER" id="PTHR43667">
    <property type="entry name" value="CYCLOPROPANE-FATTY-ACYL-PHOSPHOLIPID SYNTHASE"/>
    <property type="match status" value="1"/>
</dbReference>
<evidence type="ECO:0000256" key="3">
    <source>
        <dbReference type="ARBA" id="ARBA00022679"/>
    </source>
</evidence>
<evidence type="ECO:0000256" key="5">
    <source>
        <dbReference type="ARBA" id="ARBA00023098"/>
    </source>
</evidence>
<dbReference type="RefSeq" id="WP_205117485.1">
    <property type="nucleotide sequence ID" value="NZ_JAFBCM010000001.1"/>
</dbReference>
<keyword evidence="3 6" id="KW-0808">Transferase</keyword>
<organism evidence="6 7">
    <name type="scientific">Tenggerimyces flavus</name>
    <dbReference type="NCBI Taxonomy" id="1708749"/>
    <lineage>
        <taxon>Bacteria</taxon>
        <taxon>Bacillati</taxon>
        <taxon>Actinomycetota</taxon>
        <taxon>Actinomycetes</taxon>
        <taxon>Propionibacteriales</taxon>
        <taxon>Nocardioidaceae</taxon>
        <taxon>Tenggerimyces</taxon>
    </lineage>
</organism>
<dbReference type="PIRSF" id="PIRSF003085">
    <property type="entry name" value="CMAS"/>
    <property type="match status" value="1"/>
</dbReference>
<dbReference type="InterPro" id="IPR050723">
    <property type="entry name" value="CFA/CMAS"/>
</dbReference>
<accession>A0ABV7YB31</accession>
<evidence type="ECO:0000256" key="1">
    <source>
        <dbReference type="ARBA" id="ARBA00010815"/>
    </source>
</evidence>
<dbReference type="GO" id="GO:0008168">
    <property type="term" value="F:methyltransferase activity"/>
    <property type="evidence" value="ECO:0007669"/>
    <property type="project" value="UniProtKB-KW"/>
</dbReference>
<dbReference type="SUPFAM" id="SSF53335">
    <property type="entry name" value="S-adenosyl-L-methionine-dependent methyltransferases"/>
    <property type="match status" value="1"/>
</dbReference>
<dbReference type="EMBL" id="JBHRZH010000006">
    <property type="protein sequence ID" value="MFC3761274.1"/>
    <property type="molecule type" value="Genomic_DNA"/>
</dbReference>
<dbReference type="InterPro" id="IPR003333">
    <property type="entry name" value="CMAS"/>
</dbReference>
<dbReference type="GO" id="GO:0032259">
    <property type="term" value="P:methylation"/>
    <property type="evidence" value="ECO:0007669"/>
    <property type="project" value="UniProtKB-KW"/>
</dbReference>
<keyword evidence="2 6" id="KW-0489">Methyltransferase</keyword>
<dbReference type="PANTHER" id="PTHR43667:SF1">
    <property type="entry name" value="CYCLOPROPANE-FATTY-ACYL-PHOSPHOLIPID SYNTHASE"/>
    <property type="match status" value="1"/>
</dbReference>
<evidence type="ECO:0000313" key="6">
    <source>
        <dbReference type="EMBL" id="MFC3761274.1"/>
    </source>
</evidence>
<comment type="caution">
    <text evidence="6">The sequence shown here is derived from an EMBL/GenBank/DDBJ whole genome shotgun (WGS) entry which is preliminary data.</text>
</comment>
<protein>
    <submittedName>
        <fullName evidence="6">Class I SAM-dependent methyltransferase</fullName>
        <ecNumber evidence="6">2.1.1.-</ecNumber>
    </submittedName>
</protein>
<dbReference type="Proteomes" id="UP001595699">
    <property type="component" value="Unassembled WGS sequence"/>
</dbReference>
<dbReference type="InterPro" id="IPR029063">
    <property type="entry name" value="SAM-dependent_MTases_sf"/>
</dbReference>
<reference evidence="7" key="1">
    <citation type="journal article" date="2019" name="Int. J. Syst. Evol. Microbiol.">
        <title>The Global Catalogue of Microorganisms (GCM) 10K type strain sequencing project: providing services to taxonomists for standard genome sequencing and annotation.</title>
        <authorList>
            <consortium name="The Broad Institute Genomics Platform"/>
            <consortium name="The Broad Institute Genome Sequencing Center for Infectious Disease"/>
            <person name="Wu L."/>
            <person name="Ma J."/>
        </authorList>
    </citation>
    <scope>NUCLEOTIDE SEQUENCE [LARGE SCALE GENOMIC DNA]</scope>
    <source>
        <strain evidence="7">CGMCC 4.7241</strain>
    </source>
</reference>
<dbReference type="EC" id="2.1.1.-" evidence="6"/>
<dbReference type="Pfam" id="PF02353">
    <property type="entry name" value="CMAS"/>
    <property type="match status" value="1"/>
</dbReference>
<evidence type="ECO:0000256" key="4">
    <source>
        <dbReference type="ARBA" id="ARBA00022691"/>
    </source>
</evidence>
<dbReference type="CDD" id="cd02440">
    <property type="entry name" value="AdoMet_MTases"/>
    <property type="match status" value="1"/>
</dbReference>
<name>A0ABV7YB31_9ACTN</name>
<sequence>MAGSDVAERLHDVLLRLFGREAPFRIRAWDGSEAGPADAPVVLVHSRRALRRMLWRPDELGLARAYVAGEVDVEGDLLSALKRLAPFGRFIGRRPDLTAADRRELLRTAVLLGAVGPAPKPPPEESVRPLPVGRDRAVISHHYDVGNEFYSYVLGPSLVFSSAYFADPALDLEAAQRAKLDLVCRKLGLTAGMRLLDVGCGWGSLLLHAASEYGVRGVGITVSAEQAELARKRIAEADLADRLEIRLADWREVDDGPYDAIASLGLTEHVGAEHLGSYASSMFALLRGGGRLLNHQIARSGESSAPVRSFVDAYAAPEGELVPLGTIISALEDASFEVRDVESLREHYARTLRAWVSNLEEHWSACASRTSPGRVRAWHLYMAASALAFEAARISVHQVLAVCPHADGRSEVPLTRRDWIL</sequence>
<proteinExistence type="inferred from homology"/>
<evidence type="ECO:0000256" key="2">
    <source>
        <dbReference type="ARBA" id="ARBA00022603"/>
    </source>
</evidence>
<comment type="similarity">
    <text evidence="1">Belongs to the CFA/CMAS family.</text>
</comment>
<keyword evidence="4" id="KW-0949">S-adenosyl-L-methionine</keyword>
<gene>
    <name evidence="6" type="ORF">ACFOUW_10515</name>
</gene>
<evidence type="ECO:0000313" key="7">
    <source>
        <dbReference type="Proteomes" id="UP001595699"/>
    </source>
</evidence>
<keyword evidence="5" id="KW-0443">Lipid metabolism</keyword>
<dbReference type="Gene3D" id="3.40.50.150">
    <property type="entry name" value="Vaccinia Virus protein VP39"/>
    <property type="match status" value="1"/>
</dbReference>